<dbReference type="PANTHER" id="PTHR15730">
    <property type="entry name" value="EXPERIMENTAL AUTOIMMUNE PROSTATITIS ANTIGEN 2-RELATED"/>
    <property type="match status" value="1"/>
</dbReference>
<protein>
    <recommendedName>
        <fullName evidence="2">Peptidase M60 domain-containing protein</fullName>
    </recommendedName>
</protein>
<dbReference type="Proteomes" id="UP000179807">
    <property type="component" value="Unassembled WGS sequence"/>
</dbReference>
<comment type="caution">
    <text evidence="3">The sequence shown here is derived from an EMBL/GenBank/DDBJ whole genome shotgun (WGS) entry which is preliminary data.</text>
</comment>
<evidence type="ECO:0000313" key="4">
    <source>
        <dbReference type="Proteomes" id="UP000179807"/>
    </source>
</evidence>
<feature type="compositionally biased region" description="Polar residues" evidence="1">
    <location>
        <begin position="21"/>
        <end position="31"/>
    </location>
</feature>
<feature type="domain" description="Peptidase M60" evidence="2">
    <location>
        <begin position="382"/>
        <end position="692"/>
    </location>
</feature>
<dbReference type="RefSeq" id="XP_068360200.1">
    <property type="nucleotide sequence ID" value="XM_068492387.1"/>
</dbReference>
<evidence type="ECO:0000313" key="3">
    <source>
        <dbReference type="EMBL" id="OHT07064.1"/>
    </source>
</evidence>
<gene>
    <name evidence="3" type="ORF">TRFO_05257</name>
</gene>
<accession>A0A1J4K857</accession>
<sequence length="747" mass="84748">MGCLSSAPPQVSNQARRKQQELLSPPNSIGDDQTEKKSRNTLHNLLHESVQTIIKGISKIPKPPNLHPLVCLNEYTSPIAIAILSLSSGNTTEIYLPVVAISLYNNQKLMLIGQIELLALCVNTNTEASAFLENTIRWTGGVGRNNYKILLLQIEPTLAQQIEKNLKCFDFIVNIHDEMPDNLRYHIIITTMQCKYADELREYKGGLIIADVSESTQEESMREFLLERGLSFPNFSLSIGNVTSEFVRTNKGFKELNECTFLKLIKSYKSMVQDESDMGVQKYDNLVTALRYHIIVLPRCENEHLLDLSKAAFQLLENTNYISEEGICPAIIHGITVVLLTEILHRLPAKTFEGQHWGERFPGEVIDPQLGDFRTHHEFHCEEWSSSGLYIPSGVIGHATLSKPCKNVHIQIGCHVECTLSQTGPWKRWPIIFETYDFEDGLDLDFCSPFGGIVYVVMDEYSTDDPSIEFDVTFRNVIQYPIYTSLDPSIYDEVKGENNSPWMEIETQFIIITIPSDKIELFGELSEYCTFIDQLIAEVLQFTSDVSQKLYRLVFDIELPNDKATCNYPISMPMKMIEAISQKKPSVDLFLLIYYIGTLSVMQMNFGDVDGHSLGMIAASHAFKSVFKDINPLEYNAETPPDLFSDLYNIYTQNNPEDFTKSFEDIRRMYEIMQIGEKRVWEIFVQKISGYAGTNLAPKLIKSKEESTNFGGGVLISYSSKSLSEFQLPDAMKKDPVIDQSLVPVEE</sequence>
<dbReference type="SMART" id="SM01276">
    <property type="entry name" value="M60-like"/>
    <property type="match status" value="1"/>
</dbReference>
<dbReference type="OrthoDB" id="10260387at2759"/>
<dbReference type="PROSITE" id="PS51723">
    <property type="entry name" value="PEPTIDASE_M60"/>
    <property type="match status" value="1"/>
</dbReference>
<dbReference type="VEuPathDB" id="TrichDB:TRFO_05257"/>
<keyword evidence="4" id="KW-1185">Reference proteome</keyword>
<dbReference type="AlphaFoldDB" id="A0A1J4K857"/>
<dbReference type="InterPro" id="IPR031161">
    <property type="entry name" value="Peptidase_M60_dom"/>
</dbReference>
<feature type="region of interest" description="Disordered" evidence="1">
    <location>
        <begin position="1"/>
        <end position="36"/>
    </location>
</feature>
<organism evidence="3 4">
    <name type="scientific">Tritrichomonas foetus</name>
    <dbReference type="NCBI Taxonomy" id="1144522"/>
    <lineage>
        <taxon>Eukaryota</taxon>
        <taxon>Metamonada</taxon>
        <taxon>Parabasalia</taxon>
        <taxon>Tritrichomonadida</taxon>
        <taxon>Tritrichomonadidae</taxon>
        <taxon>Tritrichomonas</taxon>
    </lineage>
</organism>
<dbReference type="Pfam" id="PF17291">
    <property type="entry name" value="M60-like_N"/>
    <property type="match status" value="1"/>
</dbReference>
<dbReference type="InterPro" id="IPR035423">
    <property type="entry name" value="M60-like_N"/>
</dbReference>
<dbReference type="InterPro" id="IPR051244">
    <property type="entry name" value="TCAF"/>
</dbReference>
<proteinExistence type="predicted"/>
<evidence type="ECO:0000259" key="2">
    <source>
        <dbReference type="PROSITE" id="PS51723"/>
    </source>
</evidence>
<dbReference type="GeneID" id="94827091"/>
<evidence type="ECO:0000256" key="1">
    <source>
        <dbReference type="SAM" id="MobiDB-lite"/>
    </source>
</evidence>
<name>A0A1J4K857_9EUKA</name>
<dbReference type="EMBL" id="MLAK01000705">
    <property type="protein sequence ID" value="OHT07064.1"/>
    <property type="molecule type" value="Genomic_DNA"/>
</dbReference>
<dbReference type="PANTHER" id="PTHR15730:SF5">
    <property type="entry name" value="SI:CH211-210B2.2-RELATED"/>
    <property type="match status" value="1"/>
</dbReference>
<reference evidence="3" key="1">
    <citation type="submission" date="2016-10" db="EMBL/GenBank/DDBJ databases">
        <authorList>
            <person name="Benchimol M."/>
            <person name="Almeida L.G."/>
            <person name="Vasconcelos A.T."/>
            <person name="Perreira-Neves A."/>
            <person name="Rosa I.A."/>
            <person name="Tasca T."/>
            <person name="Bogo M.R."/>
            <person name="de Souza W."/>
        </authorList>
    </citation>
    <scope>NUCLEOTIDE SEQUENCE [LARGE SCALE GENOMIC DNA]</scope>
    <source>
        <strain evidence="3">K</strain>
    </source>
</reference>